<evidence type="ECO:0000259" key="6">
    <source>
        <dbReference type="Pfam" id="PF06429"/>
    </source>
</evidence>
<dbReference type="AlphaFoldDB" id="A0A2U1SRZ7"/>
<evidence type="ECO:0000256" key="1">
    <source>
        <dbReference type="ARBA" id="ARBA00004117"/>
    </source>
</evidence>
<feature type="domain" description="Flagellar hook protein FlgE/F/G-like D1" evidence="7">
    <location>
        <begin position="81"/>
        <end position="145"/>
    </location>
</feature>
<comment type="similarity">
    <text evidence="2 4">Belongs to the flagella basal body rod proteins family.</text>
</comment>
<evidence type="ECO:0000256" key="4">
    <source>
        <dbReference type="RuleBase" id="RU362116"/>
    </source>
</evidence>
<organism evidence="8 10">
    <name type="scientific">Methylosinus sporium</name>
    <dbReference type="NCBI Taxonomy" id="428"/>
    <lineage>
        <taxon>Bacteria</taxon>
        <taxon>Pseudomonadati</taxon>
        <taxon>Pseudomonadota</taxon>
        <taxon>Alphaproteobacteria</taxon>
        <taxon>Hyphomicrobiales</taxon>
        <taxon>Methylocystaceae</taxon>
        <taxon>Methylosinus</taxon>
    </lineage>
</organism>
<dbReference type="OrthoDB" id="9804559at2"/>
<dbReference type="GO" id="GO:0071978">
    <property type="term" value="P:bacterial-type flagellum-dependent swarming motility"/>
    <property type="evidence" value="ECO:0007669"/>
    <property type="project" value="TreeGrafter"/>
</dbReference>
<keyword evidence="3 4" id="KW-0975">Bacterial flagellum</keyword>
<dbReference type="RefSeq" id="WP_108916881.1">
    <property type="nucleotide sequence ID" value="NZ_BGJY01000003.1"/>
</dbReference>
<feature type="domain" description="Flagellar basal body rod protein N-terminal" evidence="5">
    <location>
        <begin position="5"/>
        <end position="35"/>
    </location>
</feature>
<dbReference type="Pfam" id="PF06429">
    <property type="entry name" value="Flg_bbr_C"/>
    <property type="match status" value="1"/>
</dbReference>
<reference evidence="9 11" key="3">
    <citation type="submission" date="2019-07" db="EMBL/GenBank/DDBJ databases">
        <title>Ln-dependent methylotrophs.</title>
        <authorList>
            <person name="Tani A."/>
        </authorList>
    </citation>
    <scope>NUCLEOTIDE SEQUENCE [LARGE SCALE GENOMIC DNA]</scope>
    <source>
        <strain evidence="9 11">SM89A</strain>
    </source>
</reference>
<evidence type="ECO:0000256" key="2">
    <source>
        <dbReference type="ARBA" id="ARBA00009677"/>
    </source>
</evidence>
<dbReference type="InterPro" id="IPR001444">
    <property type="entry name" value="Flag_bb_rod_N"/>
</dbReference>
<gene>
    <name evidence="8" type="primary">flgF</name>
    <name evidence="8" type="ORF">C5689_08375</name>
    <name evidence="9" type="ORF">FM996_05975</name>
</gene>
<protein>
    <recommendedName>
        <fullName evidence="4">Flagellar basal-body rod protein FlgF</fullName>
    </recommendedName>
</protein>
<dbReference type="InterPro" id="IPR012836">
    <property type="entry name" value="FlgF"/>
</dbReference>
<keyword evidence="8" id="KW-0969">Cilium</keyword>
<reference evidence="8 10" key="1">
    <citation type="journal article" date="2018" name="Appl. Microbiol. Biotechnol.">
        <title>Co-cultivation of the strictly anaerobic methanogen Methanosarcina barkeri with aerobic methanotrophs in an oxygen-limited membrane bioreactor.</title>
        <authorList>
            <person name="In 't Zandt M.H."/>
            <person name="van den Bosch T.J.M."/>
            <person name="Rijkers R."/>
            <person name="van Kessel M.A.H.J."/>
            <person name="Jetten M.S.M."/>
            <person name="Welte C.U."/>
        </authorList>
    </citation>
    <scope>NUCLEOTIDE SEQUENCE [LARGE SCALE GENOMIC DNA]</scope>
    <source>
        <strain evidence="8 10">DSM 17706</strain>
    </source>
</reference>
<dbReference type="Proteomes" id="UP000316781">
    <property type="component" value="Unassembled WGS sequence"/>
</dbReference>
<dbReference type="PANTHER" id="PTHR30435">
    <property type="entry name" value="FLAGELLAR PROTEIN"/>
    <property type="match status" value="1"/>
</dbReference>
<evidence type="ECO:0000259" key="7">
    <source>
        <dbReference type="Pfam" id="PF22692"/>
    </source>
</evidence>
<evidence type="ECO:0000313" key="9">
    <source>
        <dbReference type="EMBL" id="TRL36065.1"/>
    </source>
</evidence>
<dbReference type="EMBL" id="VJMF01000024">
    <property type="protein sequence ID" value="TRL36065.1"/>
    <property type="molecule type" value="Genomic_DNA"/>
</dbReference>
<dbReference type="NCBIfam" id="TIGR02490">
    <property type="entry name" value="flgF"/>
    <property type="match status" value="1"/>
</dbReference>
<dbReference type="InterPro" id="IPR020013">
    <property type="entry name" value="Flagellar_FlgE/F/G"/>
</dbReference>
<keyword evidence="8" id="KW-0966">Cell projection</keyword>
<comment type="caution">
    <text evidence="8">The sequence shown here is derived from an EMBL/GenBank/DDBJ whole genome shotgun (WGS) entry which is preliminary data.</text>
</comment>
<dbReference type="SUPFAM" id="SSF117143">
    <property type="entry name" value="Flagellar hook protein flgE"/>
    <property type="match status" value="1"/>
</dbReference>
<evidence type="ECO:0000313" key="10">
    <source>
        <dbReference type="Proteomes" id="UP000245137"/>
    </source>
</evidence>
<keyword evidence="10" id="KW-1185">Reference proteome</keyword>
<sequence>MQSAFYVSLSAQVSVDKRLETLANNIANAATPGYRAEGVSFQQVVSQTDTSKIAYVSSGKDFISRAAGELTKTGDPYDMGIVGKGFFGIRTPDGTAYTRDGRMRMNETGDLQTVSGFPILDAGNSPIVLDPTAGPPMISRDGMITQSGRQIGAVGLFAIDETAELTRGPNASIIPSKPATAVLDFVRNGVQQGFIEGSNVNPIHEMAKLIATSRAFDSVSSMNDMLDSSQREAIRTLGGS</sequence>
<dbReference type="EMBL" id="PUIV01000009">
    <property type="protein sequence ID" value="PWB94392.1"/>
    <property type="molecule type" value="Genomic_DNA"/>
</dbReference>
<proteinExistence type="inferred from homology"/>
<comment type="subunit">
    <text evidence="4">The basal body constitutes a major portion of the flagellar organelle and consists of five rings (E,L,P,S, and M) mounted on a central rod. The rod consists of about 26 subunits of FlgG in the distal portion, and FlgB, FlgC and FlgF are thought to build up the proximal portion of the rod with about 6 subunits each.</text>
</comment>
<evidence type="ECO:0000313" key="11">
    <source>
        <dbReference type="Proteomes" id="UP000316781"/>
    </source>
</evidence>
<reference evidence="8" key="2">
    <citation type="submission" date="2018-02" db="EMBL/GenBank/DDBJ databases">
        <authorList>
            <person name="Cohen D.B."/>
            <person name="Kent A.D."/>
        </authorList>
    </citation>
    <scope>NUCLEOTIDE SEQUENCE</scope>
    <source>
        <strain evidence="8">DSM 17706</strain>
    </source>
</reference>
<dbReference type="InterPro" id="IPR053967">
    <property type="entry name" value="LlgE_F_G-like_D1"/>
</dbReference>
<dbReference type="InterPro" id="IPR019776">
    <property type="entry name" value="Flagellar_basal_body_rod_CS"/>
</dbReference>
<keyword evidence="8" id="KW-0282">Flagellum</keyword>
<name>A0A2U1SRZ7_METSR</name>
<evidence type="ECO:0000256" key="3">
    <source>
        <dbReference type="ARBA" id="ARBA00023143"/>
    </source>
</evidence>
<accession>A0A2U1SRZ7</accession>
<dbReference type="InterPro" id="IPR010930">
    <property type="entry name" value="Flg_bb/hook_C_dom"/>
</dbReference>
<comment type="subcellular location">
    <subcellularLocation>
        <location evidence="1 4">Bacterial flagellum basal body</location>
    </subcellularLocation>
</comment>
<feature type="domain" description="Flagellar basal-body/hook protein C-terminal" evidence="6">
    <location>
        <begin position="191"/>
        <end position="233"/>
    </location>
</feature>
<dbReference type="Pfam" id="PF00460">
    <property type="entry name" value="Flg_bb_rod"/>
    <property type="match status" value="1"/>
</dbReference>
<dbReference type="PROSITE" id="PS00588">
    <property type="entry name" value="FLAGELLA_BB_ROD"/>
    <property type="match status" value="1"/>
</dbReference>
<evidence type="ECO:0000259" key="5">
    <source>
        <dbReference type="Pfam" id="PF00460"/>
    </source>
</evidence>
<dbReference type="PANTHER" id="PTHR30435:SF19">
    <property type="entry name" value="FLAGELLAR BASAL-BODY ROD PROTEIN FLGG"/>
    <property type="match status" value="1"/>
</dbReference>
<dbReference type="GO" id="GO:0030694">
    <property type="term" value="C:bacterial-type flagellum basal body, rod"/>
    <property type="evidence" value="ECO:0007669"/>
    <property type="project" value="UniProtKB-UniRule"/>
</dbReference>
<evidence type="ECO:0000313" key="8">
    <source>
        <dbReference type="EMBL" id="PWB94392.1"/>
    </source>
</evidence>
<dbReference type="NCBIfam" id="NF009282">
    <property type="entry name" value="PRK12642.1"/>
    <property type="match status" value="1"/>
</dbReference>
<dbReference type="Pfam" id="PF22692">
    <property type="entry name" value="LlgE_F_G_D1"/>
    <property type="match status" value="1"/>
</dbReference>
<dbReference type="NCBIfam" id="TIGR03506">
    <property type="entry name" value="FlgEFG_subfam"/>
    <property type="match status" value="1"/>
</dbReference>
<dbReference type="InterPro" id="IPR037925">
    <property type="entry name" value="FlgE/F/G-like"/>
</dbReference>
<dbReference type="Proteomes" id="UP000245137">
    <property type="component" value="Unassembled WGS sequence"/>
</dbReference>